<protein>
    <submittedName>
        <fullName evidence="1">Ester cyclase</fullName>
    </submittedName>
</protein>
<gene>
    <name evidence="1" type="ORF">SKC38_09985</name>
</gene>
<proteinExistence type="predicted"/>
<dbReference type="RefSeq" id="WP_377976994.1">
    <property type="nucleotide sequence ID" value="NZ_JBBKYA010000004.1"/>
</dbReference>
<dbReference type="PANTHER" id="PTHR38436:SF1">
    <property type="entry name" value="ESTER CYCLASE"/>
    <property type="match status" value="1"/>
</dbReference>
<dbReference type="Proteomes" id="UP001598114">
    <property type="component" value="Unassembled WGS sequence"/>
</dbReference>
<comment type="caution">
    <text evidence="1">The sequence shown here is derived from an EMBL/GenBank/DDBJ whole genome shotgun (WGS) entry which is preliminary data.</text>
</comment>
<keyword evidence="2" id="KW-1185">Reference proteome</keyword>
<evidence type="ECO:0000313" key="2">
    <source>
        <dbReference type="Proteomes" id="UP001598114"/>
    </source>
</evidence>
<dbReference type="SUPFAM" id="SSF54427">
    <property type="entry name" value="NTF2-like"/>
    <property type="match status" value="1"/>
</dbReference>
<sequence length="161" mass="17815">MKKIIMLVFAAGTLFSCTTQSEQNEKVAAENVANYGHVWDVVINEGRSNILDTAYAENVVLHTVPEIKGKAAAKAYYENYITGFSDREFIVKESFASGNKLVKYWQFKGKHTGNFFGIPATGKSVDVIGCTIATIIGGKITEEQDFFDNLEFFKQLGLKAP</sequence>
<dbReference type="Pfam" id="PF07366">
    <property type="entry name" value="SnoaL"/>
    <property type="match status" value="1"/>
</dbReference>
<dbReference type="InterPro" id="IPR032710">
    <property type="entry name" value="NTF2-like_dom_sf"/>
</dbReference>
<dbReference type="PROSITE" id="PS51257">
    <property type="entry name" value="PROKAR_LIPOPROTEIN"/>
    <property type="match status" value="1"/>
</dbReference>
<organism evidence="1 2">
    <name type="scientific">Aquirufa echingensis</name>
    <dbReference type="NCBI Taxonomy" id="3096516"/>
    <lineage>
        <taxon>Bacteria</taxon>
        <taxon>Pseudomonadati</taxon>
        <taxon>Bacteroidota</taxon>
        <taxon>Cytophagia</taxon>
        <taxon>Cytophagales</taxon>
        <taxon>Flectobacillaceae</taxon>
        <taxon>Aquirufa</taxon>
    </lineage>
</organism>
<evidence type="ECO:0000313" key="1">
    <source>
        <dbReference type="EMBL" id="MFD3276556.1"/>
    </source>
</evidence>
<dbReference type="EMBL" id="JBBKYA010000004">
    <property type="protein sequence ID" value="MFD3276556.1"/>
    <property type="molecule type" value="Genomic_DNA"/>
</dbReference>
<dbReference type="PANTHER" id="PTHR38436">
    <property type="entry name" value="POLYKETIDE CYCLASE SNOAL-LIKE DOMAIN"/>
    <property type="match status" value="1"/>
</dbReference>
<dbReference type="InterPro" id="IPR009959">
    <property type="entry name" value="Cyclase_SnoaL-like"/>
</dbReference>
<name>A0ABW6D2W7_9BACT</name>
<accession>A0ABW6D2W7</accession>
<dbReference type="Gene3D" id="3.10.450.50">
    <property type="match status" value="1"/>
</dbReference>
<reference evidence="1 2" key="1">
    <citation type="submission" date="2024-03" db="EMBL/GenBank/DDBJ databases">
        <title>Aquirufa genome sequencing.</title>
        <authorList>
            <person name="Pitt A."/>
            <person name="Hahn M.W."/>
        </authorList>
    </citation>
    <scope>NUCLEOTIDE SEQUENCE [LARGE SCALE GENOMIC DNA]</scope>
    <source>
        <strain evidence="1 2">PLAD-142S6K</strain>
    </source>
</reference>